<name>A0AA39CU92_9EURO</name>
<dbReference type="PANTHER" id="PTHR32487">
    <property type="entry name" value="3-OXO-DELTA(4,5)-STEROID 5-BETA-REDUCTASE"/>
    <property type="match status" value="1"/>
</dbReference>
<comment type="caution">
    <text evidence="2">The sequence shown here is derived from an EMBL/GenBank/DDBJ whole genome shotgun (WGS) entry which is preliminary data.</text>
</comment>
<dbReference type="Pfam" id="PF22917">
    <property type="entry name" value="PRISE"/>
    <property type="match status" value="1"/>
</dbReference>
<evidence type="ECO:0000313" key="2">
    <source>
        <dbReference type="EMBL" id="KAJ9625442.1"/>
    </source>
</evidence>
<proteinExistence type="predicted"/>
<keyword evidence="3" id="KW-1185">Reference proteome</keyword>
<dbReference type="EMBL" id="JAPDRN010000086">
    <property type="protein sequence ID" value="KAJ9625442.1"/>
    <property type="molecule type" value="Genomic_DNA"/>
</dbReference>
<dbReference type="Gene3D" id="3.40.50.720">
    <property type="entry name" value="NAD(P)-binding Rossmann-like Domain"/>
    <property type="match status" value="1"/>
</dbReference>
<organism evidence="2 3">
    <name type="scientific">Knufia peltigerae</name>
    <dbReference type="NCBI Taxonomy" id="1002370"/>
    <lineage>
        <taxon>Eukaryota</taxon>
        <taxon>Fungi</taxon>
        <taxon>Dikarya</taxon>
        <taxon>Ascomycota</taxon>
        <taxon>Pezizomycotina</taxon>
        <taxon>Eurotiomycetes</taxon>
        <taxon>Chaetothyriomycetidae</taxon>
        <taxon>Chaetothyriales</taxon>
        <taxon>Trichomeriaceae</taxon>
        <taxon>Knufia</taxon>
    </lineage>
</organism>
<evidence type="ECO:0000259" key="1">
    <source>
        <dbReference type="Pfam" id="PF22917"/>
    </source>
</evidence>
<dbReference type="InterPro" id="IPR036291">
    <property type="entry name" value="NAD(P)-bd_dom_sf"/>
</dbReference>
<feature type="domain" description="PRISE-like Rossmann-fold" evidence="1">
    <location>
        <begin position="2"/>
        <end position="333"/>
    </location>
</feature>
<dbReference type="SUPFAM" id="SSF51735">
    <property type="entry name" value="NAD(P)-binding Rossmann-fold domains"/>
    <property type="match status" value="1"/>
</dbReference>
<accession>A0AA39CU92</accession>
<dbReference type="PANTHER" id="PTHR32487:SF8">
    <property type="entry name" value="NAD-DEPENDENT EPIMERASE_DEHYDRATASE DOMAIN-CONTAINING PROTEIN"/>
    <property type="match status" value="1"/>
</dbReference>
<gene>
    <name evidence="2" type="ORF">H2204_010304</name>
</gene>
<sequence length="336" mass="38016">MASGLDILAGDQSALEASLAEKVDGIGNVTHVYFFAYIADADPDREVSINASLLQRAIVAVDKLSKSLKFVVVPTGTKAYGIHLLDRFPFKDRLPLVETLPRIPEPDASRMFYYKLIDMMRALSKDRPWSFVDVIPDNIIGFVPNNNMYCMAQSLGLYLSLYHEIEGHGAQVVFPGTMESWKAKINDSSQDIVARFSIYASLHPETAAGESVNVADNTTPTSWSQKWPVICEYFGLRGVAPEKGSGPDPEKYLTTNMDRWVEMEKKYGLQTGRVTQATNFVGFPHFIMVLFNFDRHLDLDKMHRIWGSEKEEWDVKTSWWTALDRFKKAKIIPDFS</sequence>
<protein>
    <recommendedName>
        <fullName evidence="1">PRISE-like Rossmann-fold domain-containing protein</fullName>
    </recommendedName>
</protein>
<reference evidence="2" key="1">
    <citation type="submission" date="2022-10" db="EMBL/GenBank/DDBJ databases">
        <title>Culturing micro-colonial fungi from biological soil crusts in the Mojave desert and describing Neophaeococcomyces mojavensis, and introducing the new genera and species Taxawa tesnikishii.</title>
        <authorList>
            <person name="Kurbessoian T."/>
            <person name="Stajich J.E."/>
        </authorList>
    </citation>
    <scope>NUCLEOTIDE SEQUENCE</scope>
    <source>
        <strain evidence="2">TK_35</strain>
    </source>
</reference>
<evidence type="ECO:0000313" key="3">
    <source>
        <dbReference type="Proteomes" id="UP001172681"/>
    </source>
</evidence>
<dbReference type="AlphaFoldDB" id="A0AA39CU92"/>
<dbReference type="InterPro" id="IPR055222">
    <property type="entry name" value="PRISE-like_Rossmann-fold"/>
</dbReference>
<dbReference type="Proteomes" id="UP001172681">
    <property type="component" value="Unassembled WGS sequence"/>
</dbReference>